<organism evidence="12 13">
    <name type="scientific">Allobacillus salarius</name>
    <dbReference type="NCBI Taxonomy" id="1955272"/>
    <lineage>
        <taxon>Bacteria</taxon>
        <taxon>Bacillati</taxon>
        <taxon>Bacillota</taxon>
        <taxon>Bacilli</taxon>
        <taxon>Bacillales</taxon>
        <taxon>Bacillaceae</taxon>
        <taxon>Allobacillus</taxon>
    </lineage>
</organism>
<dbReference type="Gene3D" id="3.30.420.10">
    <property type="entry name" value="Ribonuclease H-like superfamily/Ribonuclease H"/>
    <property type="match status" value="1"/>
</dbReference>
<evidence type="ECO:0000256" key="8">
    <source>
        <dbReference type="HAMAP-Rule" id="MF_02206"/>
    </source>
</evidence>
<dbReference type="GO" id="GO:0003887">
    <property type="term" value="F:DNA-directed DNA polymerase activity"/>
    <property type="evidence" value="ECO:0007669"/>
    <property type="project" value="InterPro"/>
</dbReference>
<dbReference type="SMART" id="SM00491">
    <property type="entry name" value="HELICc2"/>
    <property type="match status" value="1"/>
</dbReference>
<dbReference type="InterPro" id="IPR013520">
    <property type="entry name" value="Ribonucl_H"/>
</dbReference>
<dbReference type="Gene3D" id="3.40.50.300">
    <property type="entry name" value="P-loop containing nucleotide triphosphate hydrolases"/>
    <property type="match status" value="2"/>
</dbReference>
<evidence type="ECO:0000256" key="5">
    <source>
        <dbReference type="ARBA" id="ARBA00022839"/>
    </source>
</evidence>
<evidence type="ECO:0000313" key="13">
    <source>
        <dbReference type="Proteomes" id="UP000316425"/>
    </source>
</evidence>
<keyword evidence="13" id="KW-1185">Reference proteome</keyword>
<feature type="domain" description="Helicase ATP-binding" evidence="10">
    <location>
        <begin position="270"/>
        <end position="514"/>
    </location>
</feature>
<name>A0A556PT26_9BACI</name>
<evidence type="ECO:0000256" key="6">
    <source>
        <dbReference type="ARBA" id="ARBA00022840"/>
    </source>
</evidence>
<dbReference type="EMBL" id="VMHE01000001">
    <property type="protein sequence ID" value="TSJ67542.1"/>
    <property type="molecule type" value="Genomic_DNA"/>
</dbReference>
<reference evidence="12 13" key="1">
    <citation type="submission" date="2019-07" db="EMBL/GenBank/DDBJ databases">
        <title>Allobacillus sp. nov. SKP isolated from shrimp paste of Euphausiacea.</title>
        <authorList>
            <person name="Kanchanasin P."/>
            <person name="Tanasupawat S."/>
            <person name="Shi W."/>
            <person name="Wu L."/>
            <person name="Ma J."/>
        </authorList>
    </citation>
    <scope>NUCLEOTIDE SEQUENCE [LARGE SCALE GENOMIC DNA]</scope>
    <source>
        <strain evidence="12 13">SKP4-8</strain>
    </source>
</reference>
<comment type="similarity">
    <text evidence="8 9">Belongs to the helicase family. DinG subfamily. Type 2 sub-subfamily.</text>
</comment>
<evidence type="ECO:0000259" key="11">
    <source>
        <dbReference type="PROSITE" id="PS51193"/>
    </source>
</evidence>
<dbReference type="GO" id="GO:0005524">
    <property type="term" value="F:ATP binding"/>
    <property type="evidence" value="ECO:0007669"/>
    <property type="project" value="UniProtKB-UniRule"/>
</dbReference>
<evidence type="ECO:0000256" key="1">
    <source>
        <dbReference type="ARBA" id="ARBA00001966"/>
    </source>
</evidence>
<evidence type="ECO:0000313" key="12">
    <source>
        <dbReference type="EMBL" id="TSJ67542.1"/>
    </source>
</evidence>
<comment type="catalytic activity">
    <reaction evidence="7">
        <text>ATP + H2O = ADP + phosphate + H(+)</text>
        <dbReference type="Rhea" id="RHEA:13065"/>
        <dbReference type="ChEBI" id="CHEBI:15377"/>
        <dbReference type="ChEBI" id="CHEBI:15378"/>
        <dbReference type="ChEBI" id="CHEBI:30616"/>
        <dbReference type="ChEBI" id="CHEBI:43474"/>
        <dbReference type="ChEBI" id="CHEBI:456216"/>
        <dbReference type="EC" id="5.6.2.3"/>
    </reaction>
</comment>
<evidence type="ECO:0000256" key="7">
    <source>
        <dbReference type="ARBA" id="ARBA00048954"/>
    </source>
</evidence>
<dbReference type="InterPro" id="IPR011545">
    <property type="entry name" value="DEAD/DEAH_box_helicase_dom"/>
</dbReference>
<dbReference type="Pfam" id="PF00929">
    <property type="entry name" value="RNase_T"/>
    <property type="match status" value="1"/>
</dbReference>
<dbReference type="HAMAP" id="MF_02206">
    <property type="entry name" value="DinG_exonucl"/>
    <property type="match status" value="1"/>
</dbReference>
<feature type="binding site" evidence="8">
    <location>
        <begin position="283"/>
        <end position="290"/>
    </location>
    <ligand>
        <name>ATP</name>
        <dbReference type="ChEBI" id="CHEBI:30616"/>
    </ligand>
</feature>
<keyword evidence="5 8" id="KW-0269">Exonuclease</keyword>
<feature type="domain" description="Helicase ATP-binding" evidence="11">
    <location>
        <begin position="248"/>
        <end position="511"/>
    </location>
</feature>
<dbReference type="InterPro" id="IPR036397">
    <property type="entry name" value="RNaseH_sf"/>
</dbReference>
<dbReference type="Pfam" id="PF13307">
    <property type="entry name" value="Helicase_C_2"/>
    <property type="match status" value="1"/>
</dbReference>
<dbReference type="FunFam" id="3.30.420.10:FF:000045">
    <property type="entry name" value="3'-5' exonuclease DinG"/>
    <property type="match status" value="1"/>
</dbReference>
<protein>
    <recommendedName>
        <fullName evidence="8 9">3'-5' exonuclease DinG</fullName>
        <ecNumber evidence="8 9">3.1.-.-</ecNumber>
    </recommendedName>
</protein>
<dbReference type="InterPro" id="IPR045028">
    <property type="entry name" value="DinG/Rad3-like"/>
</dbReference>
<sequence length="900" mass="103780">MVERRKKMTRFVSVDLETTGNSVKNGDEIIEIGIVVIEDGKIVDEYEANIKPNGSIPPFVSQLTGISERDLVDAPTFKEVIPEILPFFDDCFFIAHPVHFDYEFLNQSLVKAGHSPIACAVIDTVELSRVFFPSAPGYRLQDLTNYLNIEHFKPHRALSDAYVTALIFLEIIQKMNGLPLETLLQLKPLISNFQTDTEFFFDDLIAEKRQRSDSNYALDYQYGLAIKQIHETDVIKDVHFDDFNQFLNETFSEPLFESREGQQEIAKEIYDAFQKKQHRVIEAPSGLGKTLAYLLAAYAYSRKYNVRTIISTYTLQLQKQIFKYSERYPNLFPAGSLALLKSPSNYLHVRRFKAFYDRSIKDSANFDITLSLAIILVWLTETETGDVEELQLPSRGQDIWKLISCDHDDEPTDRSSYFFFAKERAKKAAIVIVNHAFLTADFKKGRKAIPPSRQIIVDEAHHFENVTRNQLSNQIDYISTLQLFQSLARIGMSEVIETAKINADSFFRLIYQAVDFLHSPKDPVSDTGKIQLSVDEEALEMIFSGEIREQLNQFLLSCDQLRNSILKKYLKTDLERSIQTKANRQLEEIIEFLTTFFQQEKKMVRWIEIDQQGAKNAASLNIEQLDLSEQLSSWYGRYTNSIVFMSSTLQLKNSFQHFLLQIGLPEDTPTSLYALPSVYTNRTEVLIPADFPNITDVSAKTYAQHVASFVDRFHAQTNKKMLILFTSYQLLKDTYERLQPTSRTVSIFAQGVQSSSRDKLKRLFEETDDGVLLGTNSFWEGVDLLNDTEKVICIARLPFESPNHPVYQAKWNVMKQQKENPFEQLALPLAITRFRQAFGRLIRHSEDRGLMIILDKRVMSKRYGKQFIQSLGETPVLYEDTQQLIDHAKKWLSYDKDNDK</sequence>
<evidence type="ECO:0000256" key="9">
    <source>
        <dbReference type="RuleBase" id="RU364106"/>
    </source>
</evidence>
<dbReference type="SMART" id="SM00487">
    <property type="entry name" value="DEXDc"/>
    <property type="match status" value="1"/>
</dbReference>
<evidence type="ECO:0000256" key="2">
    <source>
        <dbReference type="ARBA" id="ARBA00022722"/>
    </source>
</evidence>
<feature type="short sequence motif" description="DEAH box" evidence="8">
    <location>
        <begin position="458"/>
        <end position="461"/>
    </location>
</feature>
<gene>
    <name evidence="8 9" type="primary">dinG</name>
    <name evidence="12" type="ORF">FPQ13_00285</name>
</gene>
<proteinExistence type="inferred from homology"/>
<dbReference type="InterPro" id="IPR012337">
    <property type="entry name" value="RNaseH-like_sf"/>
</dbReference>
<dbReference type="EC" id="3.1.-.-" evidence="8 9"/>
<dbReference type="InterPro" id="IPR014013">
    <property type="entry name" value="Helic_SF1/SF2_ATP-bd_DinG/Rad3"/>
</dbReference>
<dbReference type="InterPro" id="IPR006555">
    <property type="entry name" value="ATP-dep_Helicase_C"/>
</dbReference>
<dbReference type="InterPro" id="IPR014001">
    <property type="entry name" value="Helicase_ATP-bd"/>
</dbReference>
<dbReference type="InterPro" id="IPR006054">
    <property type="entry name" value="DnaQ"/>
</dbReference>
<comment type="function">
    <text evidence="8 9">3'-5' exonuclease.</text>
</comment>
<keyword evidence="3 8" id="KW-0547">Nucleotide-binding</keyword>
<comment type="cofactor">
    <cofactor evidence="1">
        <name>[4Fe-4S] cluster</name>
        <dbReference type="ChEBI" id="CHEBI:49883"/>
    </cofactor>
</comment>
<dbReference type="GO" id="GO:0006260">
    <property type="term" value="P:DNA replication"/>
    <property type="evidence" value="ECO:0007669"/>
    <property type="project" value="InterPro"/>
</dbReference>
<dbReference type="PROSITE" id="PS51192">
    <property type="entry name" value="HELICASE_ATP_BIND_1"/>
    <property type="match status" value="1"/>
</dbReference>
<dbReference type="SUPFAM" id="SSF52540">
    <property type="entry name" value="P-loop containing nucleoside triphosphate hydrolases"/>
    <property type="match status" value="1"/>
</dbReference>
<dbReference type="SUPFAM" id="SSF53098">
    <property type="entry name" value="Ribonuclease H-like"/>
    <property type="match status" value="1"/>
</dbReference>
<dbReference type="PANTHER" id="PTHR11472:SF34">
    <property type="entry name" value="REGULATOR OF TELOMERE ELONGATION HELICASE 1"/>
    <property type="match status" value="1"/>
</dbReference>
<dbReference type="GO" id="GO:0016887">
    <property type="term" value="F:ATP hydrolysis activity"/>
    <property type="evidence" value="ECO:0007669"/>
    <property type="project" value="RHEA"/>
</dbReference>
<dbReference type="NCBIfam" id="TIGR00573">
    <property type="entry name" value="dnaq"/>
    <property type="match status" value="1"/>
</dbReference>
<keyword evidence="2 8" id="KW-0540">Nuclease</keyword>
<dbReference type="GO" id="GO:0003677">
    <property type="term" value="F:DNA binding"/>
    <property type="evidence" value="ECO:0007669"/>
    <property type="project" value="InterPro"/>
</dbReference>
<dbReference type="AlphaFoldDB" id="A0A556PT26"/>
<dbReference type="GO" id="GO:0008408">
    <property type="term" value="F:3'-5' exonuclease activity"/>
    <property type="evidence" value="ECO:0007669"/>
    <property type="project" value="UniProtKB-UniRule"/>
</dbReference>
<dbReference type="Pfam" id="PF00270">
    <property type="entry name" value="DEAD"/>
    <property type="match status" value="1"/>
</dbReference>
<dbReference type="Proteomes" id="UP000316425">
    <property type="component" value="Unassembled WGS sequence"/>
</dbReference>
<dbReference type="InterPro" id="IPR006310">
    <property type="entry name" value="DinG"/>
</dbReference>
<evidence type="ECO:0000256" key="4">
    <source>
        <dbReference type="ARBA" id="ARBA00022801"/>
    </source>
</evidence>
<dbReference type="NCBIfam" id="TIGR01407">
    <property type="entry name" value="dinG_rel"/>
    <property type="match status" value="1"/>
</dbReference>
<keyword evidence="4 8" id="KW-0378">Hydrolase</keyword>
<dbReference type="CDD" id="cd06127">
    <property type="entry name" value="DEDDh"/>
    <property type="match status" value="1"/>
</dbReference>
<dbReference type="InterPro" id="IPR027417">
    <property type="entry name" value="P-loop_NTPase"/>
</dbReference>
<dbReference type="GO" id="GO:0043139">
    <property type="term" value="F:5'-3' DNA helicase activity"/>
    <property type="evidence" value="ECO:0007669"/>
    <property type="project" value="UniProtKB-EC"/>
</dbReference>
<comment type="caution">
    <text evidence="12">The sequence shown here is derived from an EMBL/GenBank/DDBJ whole genome shotgun (WGS) entry which is preliminary data.</text>
</comment>
<dbReference type="SMART" id="SM00479">
    <property type="entry name" value="EXOIII"/>
    <property type="match status" value="1"/>
</dbReference>
<evidence type="ECO:0000256" key="3">
    <source>
        <dbReference type="ARBA" id="ARBA00022741"/>
    </source>
</evidence>
<evidence type="ECO:0000259" key="10">
    <source>
        <dbReference type="PROSITE" id="PS51192"/>
    </source>
</evidence>
<accession>A0A556PT26</accession>
<dbReference type="PROSITE" id="PS51193">
    <property type="entry name" value="HELICASE_ATP_BIND_2"/>
    <property type="match status" value="1"/>
</dbReference>
<dbReference type="PANTHER" id="PTHR11472">
    <property type="entry name" value="DNA REPAIR DEAD HELICASE RAD3/XP-D SUBFAMILY MEMBER"/>
    <property type="match status" value="1"/>
</dbReference>
<keyword evidence="6 8" id="KW-0067">ATP-binding</keyword>